<sequence>MTDRRTRSAALGVAALAAVTVVPLAACGGSAPTAKASAAGSSASTGTGSASASAPGGANSPAKNVAPSRQPSQHSTTTSGSQDVATPSCTNTSKLAGWSNQRLAMLTIAVPVSETSVSDATAEVAAGAGGVLLFGNSAPADLGQQMATLKSHVPGNLGLLVMTDEEGGDIQRMANLVGSLPWPAYMAANYSEAQIQQATAQVAQKMAAAGVNMDLGPVIDVDGTNAAPSAQNPDGWRAFSGDPSVVSRDGVAYMKGMQAGGVIPVVKHFPGIGGSSYNSDLGPAYTVPWSSEQQSGMAPFKAAIAAGAPAVMVSNDTVPGLTTLPSGLSSAVIDGELKGKLGFKGLVITDALDAKAISAAGYSVPQATVQALRAGADMVMFSLEPDVPGLTTASANAVAAAVSNGSLSRDRLIDAANAVLNVRHVDLCHG</sequence>
<feature type="chain" id="PRO_5039598614" description="Glycoside hydrolase family 3 N-terminal domain-containing protein" evidence="5">
    <location>
        <begin position="26"/>
        <end position="430"/>
    </location>
</feature>
<evidence type="ECO:0000256" key="4">
    <source>
        <dbReference type="SAM" id="MobiDB-lite"/>
    </source>
</evidence>
<dbReference type="InterPro" id="IPR006311">
    <property type="entry name" value="TAT_signal"/>
</dbReference>
<dbReference type="RefSeq" id="WP_111502445.1">
    <property type="nucleotide sequence ID" value="NZ_QKYN01000074.1"/>
</dbReference>
<dbReference type="Pfam" id="PF00933">
    <property type="entry name" value="Glyco_hydro_3"/>
    <property type="match status" value="1"/>
</dbReference>
<dbReference type="GO" id="GO:0005975">
    <property type="term" value="P:carbohydrate metabolic process"/>
    <property type="evidence" value="ECO:0007669"/>
    <property type="project" value="InterPro"/>
</dbReference>
<gene>
    <name evidence="7" type="ORF">DN069_19310</name>
</gene>
<dbReference type="EMBL" id="QKYN01000074">
    <property type="protein sequence ID" value="RAG83912.1"/>
    <property type="molecule type" value="Genomic_DNA"/>
</dbReference>
<evidence type="ECO:0000313" key="8">
    <source>
        <dbReference type="Proteomes" id="UP000248889"/>
    </source>
</evidence>
<comment type="caution">
    <text evidence="7">The sequence shown here is derived from an EMBL/GenBank/DDBJ whole genome shotgun (WGS) entry which is preliminary data.</text>
</comment>
<keyword evidence="8" id="KW-1185">Reference proteome</keyword>
<keyword evidence="5" id="KW-0732">Signal</keyword>
<comment type="similarity">
    <text evidence="1">Belongs to the glycosyl hydrolase 3 family.</text>
</comment>
<evidence type="ECO:0000256" key="5">
    <source>
        <dbReference type="SAM" id="SignalP"/>
    </source>
</evidence>
<feature type="signal peptide" evidence="5">
    <location>
        <begin position="1"/>
        <end position="25"/>
    </location>
</feature>
<evidence type="ECO:0000256" key="1">
    <source>
        <dbReference type="ARBA" id="ARBA00005336"/>
    </source>
</evidence>
<dbReference type="Gene3D" id="3.20.20.300">
    <property type="entry name" value="Glycoside hydrolase, family 3, N-terminal domain"/>
    <property type="match status" value="1"/>
</dbReference>
<dbReference type="SUPFAM" id="SSF51445">
    <property type="entry name" value="(Trans)glycosidases"/>
    <property type="match status" value="1"/>
</dbReference>
<dbReference type="PANTHER" id="PTHR30480">
    <property type="entry name" value="BETA-HEXOSAMINIDASE-RELATED"/>
    <property type="match status" value="1"/>
</dbReference>
<dbReference type="OrthoDB" id="9805821at2"/>
<feature type="domain" description="Glycoside hydrolase family 3 N-terminal" evidence="6">
    <location>
        <begin position="128"/>
        <end position="422"/>
    </location>
</feature>
<evidence type="ECO:0000259" key="6">
    <source>
        <dbReference type="Pfam" id="PF00933"/>
    </source>
</evidence>
<feature type="compositionally biased region" description="Low complexity" evidence="4">
    <location>
        <begin position="32"/>
        <end position="62"/>
    </location>
</feature>
<dbReference type="InterPro" id="IPR036962">
    <property type="entry name" value="Glyco_hydro_3_N_sf"/>
</dbReference>
<feature type="compositionally biased region" description="Polar residues" evidence="4">
    <location>
        <begin position="67"/>
        <end position="88"/>
    </location>
</feature>
<feature type="region of interest" description="Disordered" evidence="4">
    <location>
        <begin position="32"/>
        <end position="88"/>
    </location>
</feature>
<evidence type="ECO:0000256" key="2">
    <source>
        <dbReference type="ARBA" id="ARBA00022801"/>
    </source>
</evidence>
<dbReference type="Proteomes" id="UP000248889">
    <property type="component" value="Unassembled WGS sequence"/>
</dbReference>
<organism evidence="7 8">
    <name type="scientific">Streptacidiphilus pinicola</name>
    <dbReference type="NCBI Taxonomy" id="2219663"/>
    <lineage>
        <taxon>Bacteria</taxon>
        <taxon>Bacillati</taxon>
        <taxon>Actinomycetota</taxon>
        <taxon>Actinomycetes</taxon>
        <taxon>Kitasatosporales</taxon>
        <taxon>Streptomycetaceae</taxon>
        <taxon>Streptacidiphilus</taxon>
    </lineage>
</organism>
<proteinExistence type="inferred from homology"/>
<accession>A0A2X0IFS6</accession>
<dbReference type="PANTHER" id="PTHR30480:SF16">
    <property type="entry name" value="GLYCOSIDE HYDROLASE FAMILY 3 DOMAIN PROTEIN"/>
    <property type="match status" value="1"/>
</dbReference>
<keyword evidence="3" id="KW-0326">Glycosidase</keyword>
<dbReference type="GO" id="GO:0004553">
    <property type="term" value="F:hydrolase activity, hydrolyzing O-glycosyl compounds"/>
    <property type="evidence" value="ECO:0007669"/>
    <property type="project" value="InterPro"/>
</dbReference>
<dbReference type="GO" id="GO:0009254">
    <property type="term" value="P:peptidoglycan turnover"/>
    <property type="evidence" value="ECO:0007669"/>
    <property type="project" value="TreeGrafter"/>
</dbReference>
<protein>
    <recommendedName>
        <fullName evidence="6">Glycoside hydrolase family 3 N-terminal domain-containing protein</fullName>
    </recommendedName>
</protein>
<reference evidence="7 8" key="1">
    <citation type="submission" date="2018-06" db="EMBL/GenBank/DDBJ databases">
        <title>Streptacidiphilus pinicola sp. nov., isolated from pine grove soil.</title>
        <authorList>
            <person name="Roh S.G."/>
            <person name="Park S."/>
            <person name="Kim M.-K."/>
            <person name="Yun B.-R."/>
            <person name="Park J."/>
            <person name="Kim M.J."/>
            <person name="Kim Y.S."/>
            <person name="Kim S.B."/>
        </authorList>
    </citation>
    <scope>NUCLEOTIDE SEQUENCE [LARGE SCALE GENOMIC DNA]</scope>
    <source>
        <strain evidence="7 8">MMS16-CNU450</strain>
    </source>
</reference>
<name>A0A2X0IFS6_9ACTN</name>
<dbReference type="InterPro" id="IPR001764">
    <property type="entry name" value="Glyco_hydro_3_N"/>
</dbReference>
<keyword evidence="2" id="KW-0378">Hydrolase</keyword>
<dbReference type="PROSITE" id="PS51318">
    <property type="entry name" value="TAT"/>
    <property type="match status" value="1"/>
</dbReference>
<evidence type="ECO:0000256" key="3">
    <source>
        <dbReference type="ARBA" id="ARBA00023295"/>
    </source>
</evidence>
<dbReference type="InterPro" id="IPR017853">
    <property type="entry name" value="GH"/>
</dbReference>
<dbReference type="AlphaFoldDB" id="A0A2X0IFS6"/>
<dbReference type="InterPro" id="IPR050226">
    <property type="entry name" value="NagZ_Beta-hexosaminidase"/>
</dbReference>
<evidence type="ECO:0000313" key="7">
    <source>
        <dbReference type="EMBL" id="RAG83912.1"/>
    </source>
</evidence>